<organism evidence="1 2">
    <name type="scientific">Pisum sativum</name>
    <name type="common">Garden pea</name>
    <name type="synonym">Lathyrus oleraceus</name>
    <dbReference type="NCBI Taxonomy" id="3888"/>
    <lineage>
        <taxon>Eukaryota</taxon>
        <taxon>Viridiplantae</taxon>
        <taxon>Streptophyta</taxon>
        <taxon>Embryophyta</taxon>
        <taxon>Tracheophyta</taxon>
        <taxon>Spermatophyta</taxon>
        <taxon>Magnoliopsida</taxon>
        <taxon>eudicotyledons</taxon>
        <taxon>Gunneridae</taxon>
        <taxon>Pentapetalae</taxon>
        <taxon>rosids</taxon>
        <taxon>fabids</taxon>
        <taxon>Fabales</taxon>
        <taxon>Fabaceae</taxon>
        <taxon>Papilionoideae</taxon>
        <taxon>50 kb inversion clade</taxon>
        <taxon>NPAAA clade</taxon>
        <taxon>Hologalegina</taxon>
        <taxon>IRL clade</taxon>
        <taxon>Fabeae</taxon>
        <taxon>Lathyrus</taxon>
    </lineage>
</organism>
<protein>
    <submittedName>
        <fullName evidence="1">Uncharacterized protein</fullName>
    </submittedName>
</protein>
<dbReference type="Proteomes" id="UP001058974">
    <property type="component" value="Chromosome 3"/>
</dbReference>
<keyword evidence="2" id="KW-1185">Reference proteome</keyword>
<proteinExistence type="predicted"/>
<sequence>MECVMRTLNMFCNMSGKEVSQEKTSLLFSKNVNRNMHNKLVNLSGYRVTSNLGKYLGVPIRGKMLRKNDFNYLVDQITAKLVSWKKNRLSFAGRITLAKSVIEAMPIYLMMTNRIPKAIINEIHRIQWLRNLESLNTTSIMKLGWKIATNAKDIWYEVMYDKYVIQEEFKFSGMKAGDSSLWKEITKVSKDVHKFGCWHVRDGTRICACEDNWLGEELQHNAIQHLISNNLVGARVVDLVNNQRGWSWSLLDSWLPMKWKDKICACLPPCIGQDANQFYFAGTANGEFSLKKVYQTIEVDDISHENDD</sequence>
<reference evidence="1 2" key="1">
    <citation type="journal article" date="2022" name="Nat. Genet.">
        <title>Improved pea reference genome and pan-genome highlight genomic features and evolutionary characteristics.</title>
        <authorList>
            <person name="Yang T."/>
            <person name="Liu R."/>
            <person name="Luo Y."/>
            <person name="Hu S."/>
            <person name="Wang D."/>
            <person name="Wang C."/>
            <person name="Pandey M.K."/>
            <person name="Ge S."/>
            <person name="Xu Q."/>
            <person name="Li N."/>
            <person name="Li G."/>
            <person name="Huang Y."/>
            <person name="Saxena R.K."/>
            <person name="Ji Y."/>
            <person name="Li M."/>
            <person name="Yan X."/>
            <person name="He Y."/>
            <person name="Liu Y."/>
            <person name="Wang X."/>
            <person name="Xiang C."/>
            <person name="Varshney R.K."/>
            <person name="Ding H."/>
            <person name="Gao S."/>
            <person name="Zong X."/>
        </authorList>
    </citation>
    <scope>NUCLEOTIDE SEQUENCE [LARGE SCALE GENOMIC DNA]</scope>
    <source>
        <strain evidence="1 2">cv. Zhongwan 6</strain>
    </source>
</reference>
<evidence type="ECO:0000313" key="1">
    <source>
        <dbReference type="EMBL" id="KAI5424331.1"/>
    </source>
</evidence>
<evidence type="ECO:0000313" key="2">
    <source>
        <dbReference type="Proteomes" id="UP001058974"/>
    </source>
</evidence>
<dbReference type="EMBL" id="JAMSHJ010000003">
    <property type="protein sequence ID" value="KAI5424331.1"/>
    <property type="molecule type" value="Genomic_DNA"/>
</dbReference>
<name>A0A9D4XN95_PEA</name>
<dbReference type="PANTHER" id="PTHR33116">
    <property type="entry name" value="REVERSE TRANSCRIPTASE ZINC-BINDING DOMAIN-CONTAINING PROTEIN-RELATED-RELATED"/>
    <property type="match status" value="1"/>
</dbReference>
<comment type="caution">
    <text evidence="1">The sequence shown here is derived from an EMBL/GenBank/DDBJ whole genome shotgun (WGS) entry which is preliminary data.</text>
</comment>
<dbReference type="PANTHER" id="PTHR33116:SF70">
    <property type="entry name" value="NON-LTR RETROELEMENT REVERSE TRANSCRIPTASE-LIKE PROTEIN"/>
    <property type="match status" value="1"/>
</dbReference>
<dbReference type="Gramene" id="Psat03G0050200-T1">
    <property type="protein sequence ID" value="KAI5424331.1"/>
    <property type="gene ID" value="KIW84_030502"/>
</dbReference>
<accession>A0A9D4XN95</accession>
<gene>
    <name evidence="1" type="ORF">KIW84_030502</name>
</gene>
<dbReference type="AlphaFoldDB" id="A0A9D4XN95"/>